<dbReference type="EMBL" id="CP018335">
    <property type="protein sequence ID" value="APM40800.1"/>
    <property type="molecule type" value="Genomic_DNA"/>
</dbReference>
<feature type="transmembrane region" description="Helical" evidence="1">
    <location>
        <begin position="49"/>
        <end position="66"/>
    </location>
</feature>
<evidence type="ECO:0000313" key="2">
    <source>
        <dbReference type="EMBL" id="APM40800.1"/>
    </source>
</evidence>
<proteinExistence type="predicted"/>
<keyword evidence="1" id="KW-1133">Transmembrane helix</keyword>
<protein>
    <submittedName>
        <fullName evidence="2">Uncharacterized protein</fullName>
    </submittedName>
</protein>
<keyword evidence="1" id="KW-0472">Membrane</keyword>
<feature type="transmembrane region" description="Helical" evidence="1">
    <location>
        <begin position="12"/>
        <end position="29"/>
    </location>
</feature>
<gene>
    <name evidence="2" type="ORF">BS101_19845</name>
</gene>
<dbReference type="Proteomes" id="UP000184604">
    <property type="component" value="Chromosome"/>
</dbReference>
<accession>A0A1L5FDB8</accession>
<keyword evidence="1" id="KW-0812">Transmembrane</keyword>
<evidence type="ECO:0000313" key="3">
    <source>
        <dbReference type="Proteomes" id="UP000184604"/>
    </source>
</evidence>
<dbReference type="AlphaFoldDB" id="A0A1L5FDB8"/>
<sequence>MFNKLFFNSGVYIIYSFICIYILTYIILLKTNVLYYKQVYSGVYDNYSIMYFYLPIFLIFIMNYIAQYKNKLLVIREHKKVYLHIVINFNVLISIILLFMFFLISYFGVLIAVHLIINIICITNIFLLIFIIVNFFAENKLLRFLPLMLYVEEVFLFEKFKFSMLNYYKLSINYSLPIYLAIFISLFVLILVLNKASDIVV</sequence>
<evidence type="ECO:0000256" key="1">
    <source>
        <dbReference type="SAM" id="Phobius"/>
    </source>
</evidence>
<organism evidence="2 3">
    <name type="scientific">Clostridium kluyveri</name>
    <dbReference type="NCBI Taxonomy" id="1534"/>
    <lineage>
        <taxon>Bacteria</taxon>
        <taxon>Bacillati</taxon>
        <taxon>Bacillota</taxon>
        <taxon>Clostridia</taxon>
        <taxon>Eubacteriales</taxon>
        <taxon>Clostridiaceae</taxon>
        <taxon>Clostridium</taxon>
    </lineage>
</organism>
<feature type="transmembrane region" description="Helical" evidence="1">
    <location>
        <begin position="87"/>
        <end position="109"/>
    </location>
</feature>
<name>A0A1L5FDB8_CLOKL</name>
<reference evidence="2 3" key="1">
    <citation type="submission" date="2016-12" db="EMBL/GenBank/DDBJ databases">
        <title>Complete genome sequence of Clostridium kluyveri JZZ isolated from the pit mud of a Chinese flavor liquor-making factory.</title>
        <authorList>
            <person name="Wang Y."/>
        </authorList>
    </citation>
    <scope>NUCLEOTIDE SEQUENCE [LARGE SCALE GENOMIC DNA]</scope>
    <source>
        <strain evidence="2 3">JZZ</strain>
    </source>
</reference>
<feature type="transmembrane region" description="Helical" evidence="1">
    <location>
        <begin position="115"/>
        <end position="137"/>
    </location>
</feature>
<feature type="transmembrane region" description="Helical" evidence="1">
    <location>
        <begin position="174"/>
        <end position="193"/>
    </location>
</feature>